<protein>
    <submittedName>
        <fullName evidence="2">Uncharacterized protein</fullName>
    </submittedName>
</protein>
<feature type="region of interest" description="Disordered" evidence="1">
    <location>
        <begin position="125"/>
        <end position="144"/>
    </location>
</feature>
<name>A0ABT9P5E8_9ACTN</name>
<dbReference type="Proteomes" id="UP001235712">
    <property type="component" value="Unassembled WGS sequence"/>
</dbReference>
<dbReference type="EMBL" id="JAUSQZ010000001">
    <property type="protein sequence ID" value="MDP9827919.1"/>
    <property type="molecule type" value="Genomic_DNA"/>
</dbReference>
<evidence type="ECO:0000256" key="1">
    <source>
        <dbReference type="SAM" id="MobiDB-lite"/>
    </source>
</evidence>
<sequence>MAEMRPRAGSSENAQLVEEALARATIHLNLKDLPAATAAALEAVEADRDFQVFLPVSGLGRARITGHAFMPEGMAFYAPAHGLLVVSRQTWNDSILRMAIHRFAQDAADRITEAGWLPYNPAALSSTDPGNPGLREMLGDGDDQ</sequence>
<reference evidence="2 3" key="1">
    <citation type="submission" date="2023-07" db="EMBL/GenBank/DDBJ databases">
        <title>Sequencing the genomes of 1000 actinobacteria strains.</title>
        <authorList>
            <person name="Klenk H.-P."/>
        </authorList>
    </citation>
    <scope>NUCLEOTIDE SEQUENCE [LARGE SCALE GENOMIC DNA]</scope>
    <source>
        <strain evidence="2 3">DSM 44388</strain>
    </source>
</reference>
<evidence type="ECO:0000313" key="3">
    <source>
        <dbReference type="Proteomes" id="UP001235712"/>
    </source>
</evidence>
<dbReference type="RefSeq" id="WP_307244567.1">
    <property type="nucleotide sequence ID" value="NZ_JAUSQZ010000001.1"/>
</dbReference>
<proteinExistence type="predicted"/>
<organism evidence="2 3">
    <name type="scientific">Kineosporia succinea</name>
    <dbReference type="NCBI Taxonomy" id="84632"/>
    <lineage>
        <taxon>Bacteria</taxon>
        <taxon>Bacillati</taxon>
        <taxon>Actinomycetota</taxon>
        <taxon>Actinomycetes</taxon>
        <taxon>Kineosporiales</taxon>
        <taxon>Kineosporiaceae</taxon>
        <taxon>Kineosporia</taxon>
    </lineage>
</organism>
<accession>A0ABT9P5E8</accession>
<keyword evidence="3" id="KW-1185">Reference proteome</keyword>
<gene>
    <name evidence="2" type="ORF">J2S57_003668</name>
</gene>
<evidence type="ECO:0000313" key="2">
    <source>
        <dbReference type="EMBL" id="MDP9827919.1"/>
    </source>
</evidence>
<comment type="caution">
    <text evidence="2">The sequence shown here is derived from an EMBL/GenBank/DDBJ whole genome shotgun (WGS) entry which is preliminary data.</text>
</comment>